<organism evidence="1 2">
    <name type="scientific">Marivirga arenosa</name>
    <dbReference type="NCBI Taxonomy" id="3059076"/>
    <lineage>
        <taxon>Bacteria</taxon>
        <taxon>Pseudomonadati</taxon>
        <taxon>Bacteroidota</taxon>
        <taxon>Cytophagia</taxon>
        <taxon>Cytophagales</taxon>
        <taxon>Marivirgaceae</taxon>
        <taxon>Marivirga</taxon>
    </lineage>
</organism>
<evidence type="ECO:0000313" key="2">
    <source>
        <dbReference type="Proteomes" id="UP001244443"/>
    </source>
</evidence>
<evidence type="ECO:0000313" key="1">
    <source>
        <dbReference type="EMBL" id="WMN07492.1"/>
    </source>
</evidence>
<reference evidence="1" key="1">
    <citation type="submission" date="2023-08" db="EMBL/GenBank/DDBJ databases">
        <title>Comparative genomics and taxonomic characterization of three novel marine species of genus Marivirga.</title>
        <authorList>
            <person name="Muhammad N."/>
            <person name="Kim S.-G."/>
        </authorList>
    </citation>
    <scope>NUCLEOTIDE SEQUENCE [LARGE SCALE GENOMIC DNA]</scope>
    <source>
        <strain evidence="1">ABR2-2</strain>
    </source>
</reference>
<dbReference type="EMBL" id="CP129970">
    <property type="protein sequence ID" value="WMN07492.1"/>
    <property type="molecule type" value="Genomic_DNA"/>
</dbReference>
<keyword evidence="2" id="KW-1185">Reference proteome</keyword>
<name>A0AA51R7C2_9BACT</name>
<dbReference type="Proteomes" id="UP001244443">
    <property type="component" value="Chromosome"/>
</dbReference>
<dbReference type="AlphaFoldDB" id="A0AA51R7C2"/>
<proteinExistence type="predicted"/>
<gene>
    <name evidence="1" type="ORF">QYS48_28935</name>
</gene>
<protein>
    <submittedName>
        <fullName evidence="1">Uncharacterized protein</fullName>
    </submittedName>
</protein>
<accession>A0AA51R7C2</accession>
<sequence length="208" mass="24610">MASHKFLQLRDFTGGVKPNATYFVDRIKYDGVKGTPYMFEEFLPSILLTTDSGDYYLEQTNINLLSKNFEILDKRQAFTFDNNQILLIDFKLKNRTSVKVRYISMLNEYVEILFDDDIKLLLAYDLEIKEPDYRPDLNIGSKLTTYNKEKFYYIWNGKTEFSPINNKRDAKKYLKENYPNKNVKMMLKPHSFKTQSDLIKLVEDINSL</sequence>
<dbReference type="RefSeq" id="WP_308357655.1">
    <property type="nucleotide sequence ID" value="NZ_CP129970.2"/>
</dbReference>